<reference evidence="2 3" key="1">
    <citation type="submission" date="2017-11" db="EMBL/GenBank/DDBJ databases">
        <title>Comparitive Functional Genomics of Dry Heat Resistant strains isolated from the Viking Spacecraft.</title>
        <authorList>
            <person name="Seuylemezian A."/>
            <person name="Cooper K."/>
            <person name="Vaishampayan P."/>
        </authorList>
    </citation>
    <scope>NUCLEOTIDE SEQUENCE [LARGE SCALE GENOMIC DNA]</scope>
    <source>
        <strain evidence="2 3">V32-6</strain>
    </source>
</reference>
<dbReference type="RefSeq" id="WP_101647325.1">
    <property type="nucleotide sequence ID" value="NZ_PGVE01000035.1"/>
</dbReference>
<proteinExistence type="predicted"/>
<feature type="compositionally biased region" description="Basic and acidic residues" evidence="1">
    <location>
        <begin position="53"/>
        <end position="71"/>
    </location>
</feature>
<keyword evidence="3" id="KW-1185">Reference proteome</keyword>
<protein>
    <recommendedName>
        <fullName evidence="4">Cytosolic protein</fullName>
    </recommendedName>
</protein>
<feature type="region of interest" description="Disordered" evidence="1">
    <location>
        <begin position="117"/>
        <end position="137"/>
    </location>
</feature>
<evidence type="ECO:0008006" key="4">
    <source>
        <dbReference type="Google" id="ProtNLM"/>
    </source>
</evidence>
<comment type="caution">
    <text evidence="2">The sequence shown here is derived from an EMBL/GenBank/DDBJ whole genome shotgun (WGS) entry which is preliminary data.</text>
</comment>
<evidence type="ECO:0000313" key="3">
    <source>
        <dbReference type="Proteomes" id="UP000234950"/>
    </source>
</evidence>
<evidence type="ECO:0000313" key="2">
    <source>
        <dbReference type="EMBL" id="PLS06431.1"/>
    </source>
</evidence>
<feature type="region of interest" description="Disordered" evidence="1">
    <location>
        <begin position="53"/>
        <end position="73"/>
    </location>
</feature>
<dbReference type="Proteomes" id="UP000234950">
    <property type="component" value="Unassembled WGS sequence"/>
</dbReference>
<dbReference type="AlphaFoldDB" id="A0A2N5HLM5"/>
<sequence length="137" mass="15565">MTQKKLHPSVLQFKEFVKNNPKIIKEVRSGKATWQELYEDWYLLGEEDKRWEAMGSDKESDSSKTEQDSKGDWLSNIMGMVKKMDPNQMQGHINNLSQALGAIQGVISQFQGGNVNSVSGPLKPQEGPKHPFVFRKD</sequence>
<organism evidence="2 3">
    <name type="scientific">Neobacillus cucumis</name>
    <dbReference type="NCBI Taxonomy" id="1740721"/>
    <lineage>
        <taxon>Bacteria</taxon>
        <taxon>Bacillati</taxon>
        <taxon>Bacillota</taxon>
        <taxon>Bacilli</taxon>
        <taxon>Bacillales</taxon>
        <taxon>Bacillaceae</taxon>
        <taxon>Neobacillus</taxon>
    </lineage>
</organism>
<accession>A0A2N5HLM5</accession>
<evidence type="ECO:0000256" key="1">
    <source>
        <dbReference type="SAM" id="MobiDB-lite"/>
    </source>
</evidence>
<name>A0A2N5HLM5_9BACI</name>
<dbReference type="OrthoDB" id="1655540at2"/>
<feature type="compositionally biased region" description="Basic and acidic residues" evidence="1">
    <location>
        <begin position="126"/>
        <end position="137"/>
    </location>
</feature>
<dbReference type="EMBL" id="PGVE01000035">
    <property type="protein sequence ID" value="PLS06431.1"/>
    <property type="molecule type" value="Genomic_DNA"/>
</dbReference>
<dbReference type="InterPro" id="IPR025953">
    <property type="entry name" value="YlbD_coat"/>
</dbReference>
<gene>
    <name evidence="2" type="ORF">CVD27_07765</name>
</gene>
<dbReference type="Pfam" id="PF14071">
    <property type="entry name" value="YlbD_coat"/>
    <property type="match status" value="1"/>
</dbReference>